<feature type="region of interest" description="Disordered" evidence="1">
    <location>
        <begin position="238"/>
        <end position="271"/>
    </location>
</feature>
<dbReference type="Proteomes" id="UP000321034">
    <property type="component" value="Unassembled WGS sequence"/>
</dbReference>
<sequence>MLWSAVVAGALMVAVAAPAPSAATELSVSTSETVFVQDLFADDAAGDIEVRGCDEDQPVELRFAYDRGEIDDLALGVTSRDGVARLSASSVSPWLRFSGAPAGGTVTVFASCAGPVSEASLEIRSAVLELQVAGDTTVTSLRSGVVPPPAVVGFCREEIVFSAVYAAPVSADPDGPVVTTPIFTATVATDETGQASIPWAEAVAVWLREEAPEGDEGSVVLTAQCASPTNVTSFIVPPRALTDPEPSPPDSTAVPTPAPAVEAGPSTDPARLAESGGVVDTAPVWMATALLSAGIVTLLGFPRASRRGSAVSVLRTPER</sequence>
<proteinExistence type="predicted"/>
<dbReference type="AlphaFoldDB" id="A0A5C8HZK2"/>
<name>A0A5C8HZK2_9MICO</name>
<evidence type="ECO:0000313" key="4">
    <source>
        <dbReference type="Proteomes" id="UP000321034"/>
    </source>
</evidence>
<organism evidence="3 4">
    <name type="scientific">Microbacterium hatanonis</name>
    <dbReference type="NCBI Taxonomy" id="404366"/>
    <lineage>
        <taxon>Bacteria</taxon>
        <taxon>Bacillati</taxon>
        <taxon>Actinomycetota</taxon>
        <taxon>Actinomycetes</taxon>
        <taxon>Micrococcales</taxon>
        <taxon>Microbacteriaceae</taxon>
        <taxon>Microbacterium</taxon>
    </lineage>
</organism>
<reference evidence="3 4" key="1">
    <citation type="submission" date="2019-08" db="EMBL/GenBank/DDBJ databases">
        <authorList>
            <person name="Dong K."/>
        </authorList>
    </citation>
    <scope>NUCLEOTIDE SEQUENCE [LARGE SCALE GENOMIC DNA]</scope>
    <source>
        <strain evidence="3 4">JCM14558</strain>
    </source>
</reference>
<feature type="signal peptide" evidence="2">
    <location>
        <begin position="1"/>
        <end position="22"/>
    </location>
</feature>
<keyword evidence="2" id="KW-0732">Signal</keyword>
<dbReference type="RefSeq" id="WP_147893036.1">
    <property type="nucleotide sequence ID" value="NZ_BAAANR010000001.1"/>
</dbReference>
<feature type="compositionally biased region" description="Low complexity" evidence="1">
    <location>
        <begin position="250"/>
        <end position="265"/>
    </location>
</feature>
<feature type="chain" id="PRO_5039370577" evidence="2">
    <location>
        <begin position="23"/>
        <end position="319"/>
    </location>
</feature>
<protein>
    <submittedName>
        <fullName evidence="3">Uncharacterized protein</fullName>
    </submittedName>
</protein>
<evidence type="ECO:0000256" key="2">
    <source>
        <dbReference type="SAM" id="SignalP"/>
    </source>
</evidence>
<comment type="caution">
    <text evidence="3">The sequence shown here is derived from an EMBL/GenBank/DDBJ whole genome shotgun (WGS) entry which is preliminary data.</text>
</comment>
<evidence type="ECO:0000313" key="3">
    <source>
        <dbReference type="EMBL" id="TXK12298.1"/>
    </source>
</evidence>
<accession>A0A5C8HZK2</accession>
<gene>
    <name evidence="3" type="ORF">FVP77_02110</name>
</gene>
<keyword evidence="4" id="KW-1185">Reference proteome</keyword>
<evidence type="ECO:0000256" key="1">
    <source>
        <dbReference type="SAM" id="MobiDB-lite"/>
    </source>
</evidence>
<dbReference type="EMBL" id="VRSV01000001">
    <property type="protein sequence ID" value="TXK12298.1"/>
    <property type="molecule type" value="Genomic_DNA"/>
</dbReference>